<organism evidence="2">
    <name type="scientific">marine sediment metagenome</name>
    <dbReference type="NCBI Taxonomy" id="412755"/>
    <lineage>
        <taxon>unclassified sequences</taxon>
        <taxon>metagenomes</taxon>
        <taxon>ecological metagenomes</taxon>
    </lineage>
</organism>
<reference evidence="2" key="1">
    <citation type="journal article" date="2015" name="Nature">
        <title>Complex archaea that bridge the gap between prokaryotes and eukaryotes.</title>
        <authorList>
            <person name="Spang A."/>
            <person name="Saw J.H."/>
            <person name="Jorgensen S.L."/>
            <person name="Zaremba-Niedzwiedzka K."/>
            <person name="Martijn J."/>
            <person name="Lind A.E."/>
            <person name="van Eijk R."/>
            <person name="Schleper C."/>
            <person name="Guy L."/>
            <person name="Ettema T.J."/>
        </authorList>
    </citation>
    <scope>NUCLEOTIDE SEQUENCE</scope>
</reference>
<gene>
    <name evidence="2" type="ORF">LCGC14_1241790</name>
</gene>
<sequence>MLHIAIEGVDGVGKTTVSEIVAERLNFKFIEKPLHYLFDSENEFENYFRIRDYVNSQGHNKVFTSWFYGLGNIFLYHKFKNENIVSDRHLVSNFYWSGDESSKKVFDCMIELIGKPDFTFLLYAKEESIRKRIINRDTDDPDVNKTQLSQSAYIKMENFLKDYKMIYKLIDTSELNANEVAEVILRYLSEGGIVNDIC</sequence>
<proteinExistence type="predicted"/>
<dbReference type="EMBL" id="LAZR01006716">
    <property type="protein sequence ID" value="KKM90124.1"/>
    <property type="molecule type" value="Genomic_DNA"/>
</dbReference>
<accession>A0A0F9L5L3</accession>
<feature type="domain" description="Thymidylate kinase-like" evidence="1">
    <location>
        <begin position="6"/>
        <end position="175"/>
    </location>
</feature>
<dbReference type="InterPro" id="IPR039430">
    <property type="entry name" value="Thymidylate_kin-like_dom"/>
</dbReference>
<evidence type="ECO:0000313" key="2">
    <source>
        <dbReference type="EMBL" id="KKM90124.1"/>
    </source>
</evidence>
<comment type="caution">
    <text evidence="2">The sequence shown here is derived from an EMBL/GenBank/DDBJ whole genome shotgun (WGS) entry which is preliminary data.</text>
</comment>
<protein>
    <recommendedName>
        <fullName evidence="1">Thymidylate kinase-like domain-containing protein</fullName>
    </recommendedName>
</protein>
<dbReference type="Gene3D" id="3.40.50.300">
    <property type="entry name" value="P-loop containing nucleotide triphosphate hydrolases"/>
    <property type="match status" value="1"/>
</dbReference>
<name>A0A0F9L5L3_9ZZZZ</name>
<evidence type="ECO:0000259" key="1">
    <source>
        <dbReference type="Pfam" id="PF02223"/>
    </source>
</evidence>
<dbReference type="InterPro" id="IPR027417">
    <property type="entry name" value="P-loop_NTPase"/>
</dbReference>
<dbReference type="SUPFAM" id="SSF52540">
    <property type="entry name" value="P-loop containing nucleoside triphosphate hydrolases"/>
    <property type="match status" value="1"/>
</dbReference>
<dbReference type="AlphaFoldDB" id="A0A0F9L5L3"/>
<dbReference type="Pfam" id="PF02223">
    <property type="entry name" value="Thymidylate_kin"/>
    <property type="match status" value="1"/>
</dbReference>